<comment type="caution">
    <text evidence="2">The sequence shown here is derived from an EMBL/GenBank/DDBJ whole genome shotgun (WGS) entry which is preliminary data.</text>
</comment>
<protein>
    <submittedName>
        <fullName evidence="2">Uncharacterized protein</fullName>
    </submittedName>
</protein>
<keyword evidence="1" id="KW-1133">Transmembrane helix</keyword>
<evidence type="ECO:0000313" key="3">
    <source>
        <dbReference type="Proteomes" id="UP000255036"/>
    </source>
</evidence>
<dbReference type="OrthoDB" id="1972074at2"/>
<name>A0A371AQZ9_9FIRM</name>
<dbReference type="EMBL" id="QRCT01000050">
    <property type="protein sequence ID" value="RDU21989.1"/>
    <property type="molecule type" value="Genomic_DNA"/>
</dbReference>
<dbReference type="Gene3D" id="2.60.40.10">
    <property type="entry name" value="Immunoglobulins"/>
    <property type="match status" value="1"/>
</dbReference>
<feature type="transmembrane region" description="Helical" evidence="1">
    <location>
        <begin position="5"/>
        <end position="27"/>
    </location>
</feature>
<dbReference type="InterPro" id="IPR013783">
    <property type="entry name" value="Ig-like_fold"/>
</dbReference>
<dbReference type="Proteomes" id="UP000255036">
    <property type="component" value="Unassembled WGS sequence"/>
</dbReference>
<gene>
    <name evidence="2" type="ORF">DWV06_15765</name>
</gene>
<accession>A0A371AQZ9</accession>
<organism evidence="2 3">
    <name type="scientific">Anaerosacchariphilus polymeriproducens</name>
    <dbReference type="NCBI Taxonomy" id="1812858"/>
    <lineage>
        <taxon>Bacteria</taxon>
        <taxon>Bacillati</taxon>
        <taxon>Bacillota</taxon>
        <taxon>Clostridia</taxon>
        <taxon>Lachnospirales</taxon>
        <taxon>Lachnospiraceae</taxon>
        <taxon>Anaerosacchariphilus</taxon>
    </lineage>
</organism>
<keyword evidence="3" id="KW-1185">Reference proteome</keyword>
<reference evidence="2 3" key="1">
    <citation type="submission" date="2018-07" db="EMBL/GenBank/DDBJ databases">
        <title>Anaerosacharophilus polymeroproducens gen. nov. sp. nov., an anaerobic bacterium isolated from salt field.</title>
        <authorList>
            <person name="Kim W."/>
            <person name="Yang S.-H."/>
            <person name="Oh J."/>
            <person name="Lee J.-H."/>
            <person name="Kwon K.K."/>
        </authorList>
    </citation>
    <scope>NUCLEOTIDE SEQUENCE [LARGE SCALE GENOMIC DNA]</scope>
    <source>
        <strain evidence="2 3">MCWD5</strain>
    </source>
</reference>
<evidence type="ECO:0000256" key="1">
    <source>
        <dbReference type="SAM" id="Phobius"/>
    </source>
</evidence>
<evidence type="ECO:0000313" key="2">
    <source>
        <dbReference type="EMBL" id="RDU21989.1"/>
    </source>
</evidence>
<sequence length="124" mass="13926">MRKRILIIVGIILILVLIFVSLLTIFLEDHTAPVIEFEEEMVYTQGEDMEELLKHVKAVDDVDGDVSNTLIIGNINVLTGGNKVKILFAAKDSKNNVAKVSKVVKYKKADKKKNESSKEKNQSR</sequence>
<dbReference type="RefSeq" id="WP_115483152.1">
    <property type="nucleotide sequence ID" value="NZ_QRCT01000050.1"/>
</dbReference>
<dbReference type="AlphaFoldDB" id="A0A371AQZ9"/>
<keyword evidence="1" id="KW-0812">Transmembrane</keyword>
<proteinExistence type="predicted"/>
<keyword evidence="1" id="KW-0472">Membrane</keyword>